<comment type="caution">
    <text evidence="2">The sequence shown here is derived from an EMBL/GenBank/DDBJ whole genome shotgun (WGS) entry which is preliminary data.</text>
</comment>
<dbReference type="Gene3D" id="3.60.10.10">
    <property type="entry name" value="Endonuclease/exonuclease/phosphatase"/>
    <property type="match status" value="1"/>
</dbReference>
<reference evidence="2" key="1">
    <citation type="submission" date="2019-08" db="EMBL/GenBank/DDBJ databases">
        <authorList>
            <person name="Kucharzyk K."/>
            <person name="Murdoch R.W."/>
            <person name="Higgins S."/>
            <person name="Loffler F."/>
        </authorList>
    </citation>
    <scope>NUCLEOTIDE SEQUENCE</scope>
</reference>
<dbReference type="PANTHER" id="PTHR42834">
    <property type="entry name" value="ENDONUCLEASE/EXONUCLEASE/PHOSPHATASE FAMILY PROTEIN (AFU_ORTHOLOGUE AFUA_3G09210)"/>
    <property type="match status" value="1"/>
</dbReference>
<dbReference type="InterPro" id="IPR005135">
    <property type="entry name" value="Endo/exonuclease/phosphatase"/>
</dbReference>
<dbReference type="PANTHER" id="PTHR42834:SF1">
    <property type="entry name" value="ENDONUCLEASE_EXONUCLEASE_PHOSPHATASE FAMILY PROTEIN (AFU_ORTHOLOGUE AFUA_3G09210)"/>
    <property type="match status" value="1"/>
</dbReference>
<evidence type="ECO:0000259" key="1">
    <source>
        <dbReference type="Pfam" id="PF19580"/>
    </source>
</evidence>
<gene>
    <name evidence="2" type="ORF">SDC9_53899</name>
</gene>
<sequence length="347" mass="40534">MRKILLMVFLFFSCVLFSFSQTGFRIMFYNVENLFDTIDDPLKNDDEFLPDGPMNWQPWKYWEKLRNITRVITAIGGMYSPALVGLCEIENDSVVYDLARRSPLRAQGYEYIVTHSPDERGMDVALLYQRHQFNLLDKNEYEVVFSDKVVRPTRNILHAAGRIVSGDTLDVFVCHWPSRSGGQRESEPARLDAATLLRRKVDSLFMIRKSTHIVIMGDFNDGPHDKSIFRMLKAKSRRHYRSDKELYNLFFHRLKEKDFGTYFFRGRWEVLDQFIVSGNLLGEDNRIYIKGGEAHIFKPDFLLQEDKASGIKRPYRTHYGPRYVGGFSDHLPVYLDIVINSCPDSVR</sequence>
<proteinExistence type="predicted"/>
<dbReference type="AlphaFoldDB" id="A0A644WZX6"/>
<accession>A0A644WZX6</accession>
<dbReference type="EMBL" id="VSSQ01001354">
    <property type="protein sequence ID" value="MPM07593.1"/>
    <property type="molecule type" value="Genomic_DNA"/>
</dbReference>
<dbReference type="Pfam" id="PF19580">
    <property type="entry name" value="Exo_endo_phos_3"/>
    <property type="match status" value="1"/>
</dbReference>
<dbReference type="SUPFAM" id="SSF56219">
    <property type="entry name" value="DNase I-like"/>
    <property type="match status" value="1"/>
</dbReference>
<feature type="domain" description="Endonuclease/exonuclease/phosphatase" evidence="1">
    <location>
        <begin position="26"/>
        <end position="337"/>
    </location>
</feature>
<name>A0A644WZX6_9ZZZZ</name>
<dbReference type="GO" id="GO:0003824">
    <property type="term" value="F:catalytic activity"/>
    <property type="evidence" value="ECO:0007669"/>
    <property type="project" value="InterPro"/>
</dbReference>
<protein>
    <recommendedName>
        <fullName evidence="1">Endonuclease/exonuclease/phosphatase domain-containing protein</fullName>
    </recommendedName>
</protein>
<dbReference type="InterPro" id="IPR036691">
    <property type="entry name" value="Endo/exonu/phosph_ase_sf"/>
</dbReference>
<organism evidence="2">
    <name type="scientific">bioreactor metagenome</name>
    <dbReference type="NCBI Taxonomy" id="1076179"/>
    <lineage>
        <taxon>unclassified sequences</taxon>
        <taxon>metagenomes</taxon>
        <taxon>ecological metagenomes</taxon>
    </lineage>
</organism>
<evidence type="ECO:0000313" key="2">
    <source>
        <dbReference type="EMBL" id="MPM07593.1"/>
    </source>
</evidence>